<organism evidence="3 4">
    <name type="scientific">Archangium gephyra</name>
    <dbReference type="NCBI Taxonomy" id="48"/>
    <lineage>
        <taxon>Bacteria</taxon>
        <taxon>Pseudomonadati</taxon>
        <taxon>Myxococcota</taxon>
        <taxon>Myxococcia</taxon>
        <taxon>Myxococcales</taxon>
        <taxon>Cystobacterineae</taxon>
        <taxon>Archangiaceae</taxon>
        <taxon>Archangium</taxon>
    </lineage>
</organism>
<protein>
    <submittedName>
        <fullName evidence="3">ABC transporter</fullName>
    </submittedName>
</protein>
<dbReference type="Proteomes" id="UP000249061">
    <property type="component" value="Unassembled WGS sequence"/>
</dbReference>
<dbReference type="Pfam" id="PF09822">
    <property type="entry name" value="ABC_transp_aux"/>
    <property type="match status" value="1"/>
</dbReference>
<sequence>MQLSFILSAGLLLIWVGERIVDSSEVRWGLTGVGTVLVLAAFVGRFVKAGAARPDVKRVQRTFGLLHGLTFFSLVLYALQSDLFTKLTSATLASGSPKLAGALAVLWPALLLTSLLPTLFMELSFASMARAPTLEHGRIQEAMLSGFGLAGAFIFAFSVQYVTTERDAKADFAYFRVAKASESTKKLVASLDEPVEVYLFFPPASDAAEAVEGYFDELKAATPMLTVNRFDHALAPAKAKELGVSGNGTVLVKKGGRKESLFIGTELEKARTQLRGLDVEVNKRLIQVARPKRTVYFTGGHGERQRDPENNNDQRATVDVLYKVLSDQKIDVQQLTTAEGLGTEVPKDAAAVFIIGPQRAFSAPEAATIEAYIKRGGRLFIALDPESGLGFSELLTPLGLSFKPLTITQERGNANVRPPPSIADRVNIATRTFSSHPIATYLGRGSAPVLFLAAGPLDELEKHPADLFIDFAVRSLPEAWLDLNNNYEFDAGETRKAFGVVAAVERKQAKDQSEPMRAVVLGDSDAIADLVLQQLPGNQYVVVDGFKWLLGDEATAGPTNTEVDVPLTRTRQQDSMWFYATTFLAPLVVLALGFLARRRPRKRAATTAQENAS</sequence>
<feature type="transmembrane region" description="Helical" evidence="1">
    <location>
        <begin position="99"/>
        <end position="121"/>
    </location>
</feature>
<feature type="transmembrane region" description="Helical" evidence="1">
    <location>
        <begin position="576"/>
        <end position="596"/>
    </location>
</feature>
<feature type="transmembrane region" description="Helical" evidence="1">
    <location>
        <begin position="59"/>
        <end position="79"/>
    </location>
</feature>
<feature type="domain" description="ABC-type uncharacterised transport system" evidence="2">
    <location>
        <begin position="292"/>
        <end position="536"/>
    </location>
</feature>
<evidence type="ECO:0000313" key="4">
    <source>
        <dbReference type="Proteomes" id="UP000249061"/>
    </source>
</evidence>
<dbReference type="AlphaFoldDB" id="A0A2W5T393"/>
<keyword evidence="1" id="KW-1133">Transmembrane helix</keyword>
<name>A0A2W5T393_9BACT</name>
<dbReference type="InterPro" id="IPR019196">
    <property type="entry name" value="ABC_transp_unknown"/>
</dbReference>
<dbReference type="EMBL" id="QFQP01000020">
    <property type="protein sequence ID" value="PZR09562.1"/>
    <property type="molecule type" value="Genomic_DNA"/>
</dbReference>
<evidence type="ECO:0000313" key="3">
    <source>
        <dbReference type="EMBL" id="PZR09562.1"/>
    </source>
</evidence>
<evidence type="ECO:0000259" key="2">
    <source>
        <dbReference type="Pfam" id="PF09822"/>
    </source>
</evidence>
<proteinExistence type="predicted"/>
<keyword evidence="1" id="KW-0472">Membrane</keyword>
<evidence type="ECO:0000256" key="1">
    <source>
        <dbReference type="SAM" id="Phobius"/>
    </source>
</evidence>
<gene>
    <name evidence="3" type="ORF">DI536_21725</name>
</gene>
<accession>A0A2W5T393</accession>
<feature type="transmembrane region" description="Helical" evidence="1">
    <location>
        <begin position="142"/>
        <end position="162"/>
    </location>
</feature>
<reference evidence="3 4" key="1">
    <citation type="submission" date="2017-08" db="EMBL/GenBank/DDBJ databases">
        <title>Infants hospitalized years apart are colonized by the same room-sourced microbial strains.</title>
        <authorList>
            <person name="Brooks B."/>
            <person name="Olm M.R."/>
            <person name="Firek B.A."/>
            <person name="Baker R."/>
            <person name="Thomas B.C."/>
            <person name="Morowitz M.J."/>
            <person name="Banfield J.F."/>
        </authorList>
    </citation>
    <scope>NUCLEOTIDE SEQUENCE [LARGE SCALE GENOMIC DNA]</scope>
    <source>
        <strain evidence="3">S2_003_000_R2_14</strain>
    </source>
</reference>
<comment type="caution">
    <text evidence="3">The sequence shown here is derived from an EMBL/GenBank/DDBJ whole genome shotgun (WGS) entry which is preliminary data.</text>
</comment>
<feature type="transmembrane region" description="Helical" evidence="1">
    <location>
        <begin position="29"/>
        <end position="47"/>
    </location>
</feature>
<keyword evidence="1" id="KW-0812">Transmembrane</keyword>